<dbReference type="WBParaSite" id="Hba_04788">
    <property type="protein sequence ID" value="Hba_04788"/>
    <property type="gene ID" value="Hba_04788"/>
</dbReference>
<sequence>MGSGEEKRRIGSVYASRGVVEFCVFVIAELVRWKTAQQLSTEINICNHPESKFPCTWTVSLEDSEECKFAAKVLSIHKLI</sequence>
<evidence type="ECO:0000313" key="1">
    <source>
        <dbReference type="Proteomes" id="UP000095283"/>
    </source>
</evidence>
<name>A0A1I7WII6_HETBA</name>
<dbReference type="Proteomes" id="UP000095283">
    <property type="component" value="Unplaced"/>
</dbReference>
<dbReference type="AlphaFoldDB" id="A0A1I7WII6"/>
<organism evidence="1 2">
    <name type="scientific">Heterorhabditis bacteriophora</name>
    <name type="common">Entomopathogenic nematode worm</name>
    <dbReference type="NCBI Taxonomy" id="37862"/>
    <lineage>
        <taxon>Eukaryota</taxon>
        <taxon>Metazoa</taxon>
        <taxon>Ecdysozoa</taxon>
        <taxon>Nematoda</taxon>
        <taxon>Chromadorea</taxon>
        <taxon>Rhabditida</taxon>
        <taxon>Rhabditina</taxon>
        <taxon>Rhabditomorpha</taxon>
        <taxon>Strongyloidea</taxon>
        <taxon>Heterorhabditidae</taxon>
        <taxon>Heterorhabditis</taxon>
    </lineage>
</organism>
<keyword evidence="1" id="KW-1185">Reference proteome</keyword>
<evidence type="ECO:0000313" key="2">
    <source>
        <dbReference type="WBParaSite" id="Hba_04788"/>
    </source>
</evidence>
<protein>
    <submittedName>
        <fullName evidence="2">MATH domain-containing protein</fullName>
    </submittedName>
</protein>
<reference evidence="2" key="1">
    <citation type="submission" date="2016-11" db="UniProtKB">
        <authorList>
            <consortium name="WormBaseParasite"/>
        </authorList>
    </citation>
    <scope>IDENTIFICATION</scope>
</reference>
<accession>A0A1I7WII6</accession>
<proteinExistence type="predicted"/>